<comment type="subunit">
    <text evidence="16">The system is composed of three essential subunits: KdpA, KdpB and KdpC.</text>
</comment>
<dbReference type="GO" id="GO:0000287">
    <property type="term" value="F:magnesium ion binding"/>
    <property type="evidence" value="ECO:0007669"/>
    <property type="project" value="UniProtKB-UniRule"/>
</dbReference>
<evidence type="ECO:0000256" key="13">
    <source>
        <dbReference type="ARBA" id="ARBA00022989"/>
    </source>
</evidence>
<reference evidence="19 20" key="1">
    <citation type="submission" date="2019-04" db="EMBL/GenBank/DDBJ databases">
        <title>Streptomyces lasaliensis sp. nov., an Actinomycete isolated from soil which produces the polyether antibiotic lasalocid.</title>
        <authorList>
            <person name="Erwin G."/>
            <person name="Haber C."/>
        </authorList>
    </citation>
    <scope>NUCLEOTIDE SEQUENCE [LARGE SCALE GENOMIC DNA]</scope>
    <source>
        <strain evidence="19 20">X-537</strain>
    </source>
</reference>
<dbReference type="Pfam" id="PF00702">
    <property type="entry name" value="Hydrolase"/>
    <property type="match status" value="1"/>
</dbReference>
<dbReference type="NCBIfam" id="TIGR01494">
    <property type="entry name" value="ATPase_P-type"/>
    <property type="match status" value="2"/>
</dbReference>
<dbReference type="InterPro" id="IPR023214">
    <property type="entry name" value="HAD_sf"/>
</dbReference>
<comment type="similarity">
    <text evidence="16">Belongs to the cation transport ATPase (P-type) (TC 3.A.3) family. Type IA subfamily.</text>
</comment>
<dbReference type="InterPro" id="IPR001757">
    <property type="entry name" value="P_typ_ATPase"/>
</dbReference>
<gene>
    <name evidence="16 19" type="primary">kdpB</name>
    <name evidence="19" type="ORF">E4U91_35225</name>
</gene>
<keyword evidence="6 16" id="KW-0812">Transmembrane</keyword>
<evidence type="ECO:0000313" key="19">
    <source>
        <dbReference type="EMBL" id="TKT04733.1"/>
    </source>
</evidence>
<dbReference type="EMBL" id="SZNQ01000001">
    <property type="protein sequence ID" value="TKT04733.1"/>
    <property type="molecule type" value="Genomic_DNA"/>
</dbReference>
<evidence type="ECO:0000256" key="17">
    <source>
        <dbReference type="SAM" id="MobiDB-lite"/>
    </source>
</evidence>
<dbReference type="PANTHER" id="PTHR43743:SF1">
    <property type="entry name" value="POTASSIUM-TRANSPORTING ATPASE ATP-BINDING SUBUNIT"/>
    <property type="match status" value="1"/>
</dbReference>
<comment type="subcellular location">
    <subcellularLocation>
        <location evidence="1 16">Cell membrane</location>
        <topology evidence="1 16">Multi-pass membrane protein</topology>
    </subcellularLocation>
</comment>
<dbReference type="Gene3D" id="2.70.150.10">
    <property type="entry name" value="Calcium-transporting ATPase, cytoplasmic transduction domain A"/>
    <property type="match status" value="1"/>
</dbReference>
<evidence type="ECO:0000256" key="2">
    <source>
        <dbReference type="ARBA" id="ARBA00022448"/>
    </source>
</evidence>
<dbReference type="RefSeq" id="WP_137310552.1">
    <property type="nucleotide sequence ID" value="NZ_SZNQ01000001.1"/>
</dbReference>
<keyword evidence="2 16" id="KW-0813">Transport</keyword>
<dbReference type="GO" id="GO:0005886">
    <property type="term" value="C:plasma membrane"/>
    <property type="evidence" value="ECO:0007669"/>
    <property type="project" value="UniProtKB-SubCell"/>
</dbReference>
<evidence type="ECO:0000259" key="18">
    <source>
        <dbReference type="Pfam" id="PF00122"/>
    </source>
</evidence>
<feature type="transmembrane region" description="Helical" evidence="16">
    <location>
        <begin position="613"/>
        <end position="631"/>
    </location>
</feature>
<feature type="binding site" evidence="16">
    <location>
        <position position="420"/>
    </location>
    <ligand>
        <name>ATP</name>
        <dbReference type="ChEBI" id="CHEBI:30616"/>
    </ligand>
</feature>
<comment type="catalytic activity">
    <reaction evidence="16">
        <text>K(+)(out) + ATP + H2O = K(+)(in) + ADP + phosphate + H(+)</text>
        <dbReference type="Rhea" id="RHEA:16777"/>
        <dbReference type="ChEBI" id="CHEBI:15377"/>
        <dbReference type="ChEBI" id="CHEBI:15378"/>
        <dbReference type="ChEBI" id="CHEBI:29103"/>
        <dbReference type="ChEBI" id="CHEBI:30616"/>
        <dbReference type="ChEBI" id="CHEBI:43474"/>
        <dbReference type="ChEBI" id="CHEBI:456216"/>
        <dbReference type="EC" id="7.2.2.6"/>
    </reaction>
</comment>
<dbReference type="SFLD" id="SFLDS00003">
    <property type="entry name" value="Haloacid_Dehalogenase"/>
    <property type="match status" value="1"/>
</dbReference>
<dbReference type="Gene3D" id="3.40.1110.10">
    <property type="entry name" value="Calcium-transporting ATPase, cytoplasmic domain N"/>
    <property type="match status" value="1"/>
</dbReference>
<dbReference type="EC" id="7.2.2.6" evidence="16"/>
<dbReference type="SUPFAM" id="SSF56784">
    <property type="entry name" value="HAD-like"/>
    <property type="match status" value="1"/>
</dbReference>
<evidence type="ECO:0000256" key="11">
    <source>
        <dbReference type="ARBA" id="ARBA00022958"/>
    </source>
</evidence>
<dbReference type="SFLD" id="SFLDF00027">
    <property type="entry name" value="p-type_atpase"/>
    <property type="match status" value="1"/>
</dbReference>
<keyword evidence="8 16" id="KW-0547">Nucleotide-binding</keyword>
<evidence type="ECO:0000313" key="20">
    <source>
        <dbReference type="Proteomes" id="UP000305929"/>
    </source>
</evidence>
<feature type="domain" description="P-type ATPase A" evidence="18">
    <location>
        <begin position="130"/>
        <end position="232"/>
    </location>
</feature>
<dbReference type="FunFam" id="3.40.1110.10:FF:000007">
    <property type="entry name" value="Potassium-transporting ATPase ATP-binding subunit"/>
    <property type="match status" value="1"/>
</dbReference>
<evidence type="ECO:0000256" key="9">
    <source>
        <dbReference type="ARBA" id="ARBA00022840"/>
    </source>
</evidence>
<dbReference type="Gene3D" id="3.40.50.1000">
    <property type="entry name" value="HAD superfamily/HAD-like"/>
    <property type="match status" value="1"/>
</dbReference>
<dbReference type="SFLD" id="SFLDG00002">
    <property type="entry name" value="C1.7:_P-type_atpase_like"/>
    <property type="match status" value="1"/>
</dbReference>
<dbReference type="PRINTS" id="PR00119">
    <property type="entry name" value="CATATPASE"/>
</dbReference>
<name>A0A4V6AWP6_STRLS</name>
<evidence type="ECO:0000256" key="6">
    <source>
        <dbReference type="ARBA" id="ARBA00022692"/>
    </source>
</evidence>
<keyword evidence="9 16" id="KW-0067">ATP-binding</keyword>
<keyword evidence="4 16" id="KW-0633">Potassium transport</keyword>
<dbReference type="GO" id="GO:0008556">
    <property type="term" value="F:P-type potassium transmembrane transporter activity"/>
    <property type="evidence" value="ECO:0007669"/>
    <property type="project" value="UniProtKB-UniRule"/>
</dbReference>
<evidence type="ECO:0000256" key="3">
    <source>
        <dbReference type="ARBA" id="ARBA00022475"/>
    </source>
</evidence>
<feature type="binding site" evidence="16">
    <location>
        <begin position="402"/>
        <end position="409"/>
    </location>
    <ligand>
        <name>ATP</name>
        <dbReference type="ChEBI" id="CHEBI:30616"/>
    </ligand>
</feature>
<dbReference type="InterPro" id="IPR059000">
    <property type="entry name" value="ATPase_P-type_domA"/>
</dbReference>
<dbReference type="InterPro" id="IPR008250">
    <property type="entry name" value="ATPase_P-typ_transduc_dom_A_sf"/>
</dbReference>
<keyword evidence="7 16" id="KW-0479">Metal-binding</keyword>
<feature type="compositionally biased region" description="Polar residues" evidence="17">
    <location>
        <begin position="1"/>
        <end position="17"/>
    </location>
</feature>
<dbReference type="CDD" id="cd02078">
    <property type="entry name" value="P-type_ATPase_K"/>
    <property type="match status" value="1"/>
</dbReference>
<feature type="binding site" evidence="16">
    <location>
        <position position="547"/>
    </location>
    <ligand>
        <name>Mg(2+)</name>
        <dbReference type="ChEBI" id="CHEBI:18420"/>
    </ligand>
</feature>
<feature type="active site" description="4-aspartylphosphate intermediate" evidence="16">
    <location>
        <position position="331"/>
    </location>
</feature>
<dbReference type="AlphaFoldDB" id="A0A4V6AWP6"/>
<keyword evidence="5 16" id="KW-0597">Phosphoprotein</keyword>
<feature type="region of interest" description="Disordered" evidence="17">
    <location>
        <begin position="1"/>
        <end position="31"/>
    </location>
</feature>
<dbReference type="NCBIfam" id="TIGR01497">
    <property type="entry name" value="kdpB"/>
    <property type="match status" value="1"/>
</dbReference>
<evidence type="ECO:0000256" key="5">
    <source>
        <dbReference type="ARBA" id="ARBA00022553"/>
    </source>
</evidence>
<evidence type="ECO:0000256" key="7">
    <source>
        <dbReference type="ARBA" id="ARBA00022723"/>
    </source>
</evidence>
<evidence type="ECO:0000256" key="15">
    <source>
        <dbReference type="ARBA" id="ARBA00023136"/>
    </source>
</evidence>
<feature type="transmembrane region" description="Helical" evidence="16">
    <location>
        <begin position="276"/>
        <end position="300"/>
    </location>
</feature>
<evidence type="ECO:0000256" key="14">
    <source>
        <dbReference type="ARBA" id="ARBA00023065"/>
    </source>
</evidence>
<sequence>MTTRTQKPGDSMSTATPTRAPHGDAPAPAEPAERRVGAGLFDPRQLVRSLPDACRKLDPRVMVTSPVMFVVWIGSVLTTAFAMKDPGDWFGWAISAWLWLTVVFANLAEAVAEGRGKAQADTLRRARTDTVARRLRADGTREEHVPGTELTIGDLVVCEAGDVIPGDGDVVEGVASVDESAITGESAPVIRESGGDRSAVTGGTKVLSDRIVIRITTKPGETFIDRMISLVEGAARQKTPNEIALNILLASLTIAFLLACATLPPFADHAGTHLTMVVLVALLVCLIPTTIGALLSAIGIAGMDRLVQRNVLALSGRAVEAAGDVSTLLLDKTGTITLGNRRAAAFLPVDGVSEAEVADAAHLSSLADETPEGRSVVVLAEQRHGLRERHQGEPAHAEWIPFTAQSRMSGVDVDGRSIRKGATGSVVAWVQQEGGTVTDEAHTLSDAIAQAGGTPLLIAVKDDRGARVLGVIHLKDVVKDGMRERFAELRRMGIRTVMITGDNPLTAKAIAEEAGVDDFLAEATPEDKMALIKREQAGGKLVAMTGDGTNDAPALAQADVGVAMNTGTSAAKEAGNMVDLDSDPTKLIEIVEIGKQLLITRGALTTFSIANDVAKYFAIIPALFAAVHPGLDKLNIMGLSSPDSAILSAVVFNALIIVALVPLALKGVRYKPLSADRLLRRNLTVYGVGGLFAPFIGIKIIDLLLSLVPGIG</sequence>
<feature type="binding site" evidence="16">
    <location>
        <position position="372"/>
    </location>
    <ligand>
        <name>ATP</name>
        <dbReference type="ChEBI" id="CHEBI:30616"/>
    </ligand>
</feature>
<dbReference type="InterPro" id="IPR006391">
    <property type="entry name" value="P-type_ATPase_bsu_IA"/>
</dbReference>
<feature type="binding site" evidence="16">
    <location>
        <position position="551"/>
    </location>
    <ligand>
        <name>Mg(2+)</name>
        <dbReference type="ChEBI" id="CHEBI:18420"/>
    </ligand>
</feature>
<protein>
    <recommendedName>
        <fullName evidence="16">Potassium-transporting ATPase ATP-binding subunit</fullName>
        <ecNumber evidence="16">7.2.2.6</ecNumber>
    </recommendedName>
    <alternativeName>
        <fullName evidence="16">ATP phosphohydrolase [potassium-transporting] B chain</fullName>
    </alternativeName>
    <alternativeName>
        <fullName evidence="16">Potassium-binding and translocating subunit B</fullName>
    </alternativeName>
    <alternativeName>
        <fullName evidence="16">Potassium-translocating ATPase B chain</fullName>
    </alternativeName>
</protein>
<dbReference type="InterPro" id="IPR023299">
    <property type="entry name" value="ATPase_P-typ_cyto_dom_N"/>
</dbReference>
<evidence type="ECO:0000256" key="10">
    <source>
        <dbReference type="ARBA" id="ARBA00022842"/>
    </source>
</evidence>
<evidence type="ECO:0000256" key="16">
    <source>
        <dbReference type="HAMAP-Rule" id="MF_00285"/>
    </source>
</evidence>
<comment type="function">
    <text evidence="16">Part of the high-affinity ATP-driven potassium transport (or Kdp) system, which catalyzes the hydrolysis of ATP coupled with the electrogenic transport of potassium into the cytoplasm. This subunit is responsible for energy coupling to the transport system and for the release of the potassium ions to the cytoplasm.</text>
</comment>
<dbReference type="InterPro" id="IPR036412">
    <property type="entry name" value="HAD-like_sf"/>
</dbReference>
<keyword evidence="12 16" id="KW-1278">Translocase</keyword>
<proteinExistence type="inferred from homology"/>
<feature type="transmembrane region" description="Helical" evidence="16">
    <location>
        <begin position="89"/>
        <end position="108"/>
    </location>
</feature>
<keyword evidence="3 16" id="KW-1003">Cell membrane</keyword>
<feature type="transmembrane region" description="Helical" evidence="16">
    <location>
        <begin position="646"/>
        <end position="665"/>
    </location>
</feature>
<feature type="transmembrane region" description="Helical" evidence="16">
    <location>
        <begin position="243"/>
        <end position="264"/>
    </location>
</feature>
<dbReference type="Pfam" id="PF00122">
    <property type="entry name" value="E1-E2_ATPase"/>
    <property type="match status" value="1"/>
</dbReference>
<feature type="transmembrane region" description="Helical" evidence="16">
    <location>
        <begin position="685"/>
        <end position="708"/>
    </location>
</feature>
<keyword evidence="15 16" id="KW-0472">Membrane</keyword>
<evidence type="ECO:0000256" key="12">
    <source>
        <dbReference type="ARBA" id="ARBA00022967"/>
    </source>
</evidence>
<accession>A0A4V6AWP6</accession>
<keyword evidence="20" id="KW-1185">Reference proteome</keyword>
<dbReference type="FunFam" id="2.70.150.10:FF:000033">
    <property type="entry name" value="Potassium-transporting ATPase ATP-binding subunit"/>
    <property type="match status" value="1"/>
</dbReference>
<dbReference type="InterPro" id="IPR023298">
    <property type="entry name" value="ATPase_P-typ_TM_dom_sf"/>
</dbReference>
<dbReference type="GO" id="GO:0005524">
    <property type="term" value="F:ATP binding"/>
    <property type="evidence" value="ECO:0007669"/>
    <property type="project" value="UniProtKB-UniRule"/>
</dbReference>
<dbReference type="InterPro" id="IPR018303">
    <property type="entry name" value="ATPase_P-typ_P_site"/>
</dbReference>
<dbReference type="InterPro" id="IPR044492">
    <property type="entry name" value="P_typ_ATPase_HD_dom"/>
</dbReference>
<dbReference type="OrthoDB" id="9814270at2"/>
<feature type="transmembrane region" description="Helical" evidence="16">
    <location>
        <begin position="61"/>
        <end position="83"/>
    </location>
</feature>
<dbReference type="SUPFAM" id="SSF81653">
    <property type="entry name" value="Calcium ATPase, transduction domain A"/>
    <property type="match status" value="1"/>
</dbReference>
<comment type="caution">
    <text evidence="19">The sequence shown here is derived from an EMBL/GenBank/DDBJ whole genome shotgun (WGS) entry which is preliminary data.</text>
</comment>
<evidence type="ECO:0000256" key="8">
    <source>
        <dbReference type="ARBA" id="ARBA00022741"/>
    </source>
</evidence>
<keyword evidence="10 16" id="KW-0460">Magnesium</keyword>
<dbReference type="GO" id="GO:0016887">
    <property type="term" value="F:ATP hydrolysis activity"/>
    <property type="evidence" value="ECO:0007669"/>
    <property type="project" value="InterPro"/>
</dbReference>
<dbReference type="HAMAP" id="MF_00285">
    <property type="entry name" value="KdpB"/>
    <property type="match status" value="1"/>
</dbReference>
<dbReference type="SUPFAM" id="SSF81665">
    <property type="entry name" value="Calcium ATPase, transmembrane domain M"/>
    <property type="match status" value="1"/>
</dbReference>
<feature type="binding site" evidence="16">
    <location>
        <position position="368"/>
    </location>
    <ligand>
        <name>ATP</name>
        <dbReference type="ChEBI" id="CHEBI:30616"/>
    </ligand>
</feature>
<organism evidence="19 20">
    <name type="scientific">Streptomyces lasalocidi</name>
    <name type="common">Streptomyces lasaliensis</name>
    <dbReference type="NCBI Taxonomy" id="324833"/>
    <lineage>
        <taxon>Bacteria</taxon>
        <taxon>Bacillati</taxon>
        <taxon>Actinomycetota</taxon>
        <taxon>Actinomycetes</taxon>
        <taxon>Kitasatosporales</taxon>
        <taxon>Streptomycetaceae</taxon>
        <taxon>Streptomyces</taxon>
    </lineage>
</organism>
<dbReference type="Proteomes" id="UP000305929">
    <property type="component" value="Unassembled WGS sequence"/>
</dbReference>
<keyword evidence="13 16" id="KW-1133">Transmembrane helix</keyword>
<evidence type="ECO:0000256" key="4">
    <source>
        <dbReference type="ARBA" id="ARBA00022538"/>
    </source>
</evidence>
<evidence type="ECO:0000256" key="1">
    <source>
        <dbReference type="ARBA" id="ARBA00004651"/>
    </source>
</evidence>
<dbReference type="PANTHER" id="PTHR43743">
    <property type="entry name" value="POTASSIUM-TRANSPORTING ATPASE ATP-BINDING SUBUNIT"/>
    <property type="match status" value="1"/>
</dbReference>
<keyword evidence="11 16" id="KW-0630">Potassium</keyword>
<dbReference type="PROSITE" id="PS00154">
    <property type="entry name" value="ATPASE_E1_E2"/>
    <property type="match status" value="1"/>
</dbReference>
<keyword evidence="14 16" id="KW-0406">Ion transport</keyword>